<feature type="compositionally biased region" description="Polar residues" evidence="1">
    <location>
        <begin position="978"/>
        <end position="995"/>
    </location>
</feature>
<comment type="caution">
    <text evidence="3">The sequence shown here is derived from an EMBL/GenBank/DDBJ whole genome shotgun (WGS) entry which is preliminary data.</text>
</comment>
<feature type="compositionally biased region" description="Polar residues" evidence="1">
    <location>
        <begin position="426"/>
        <end position="436"/>
    </location>
</feature>
<dbReference type="PANTHER" id="PTHR39147">
    <property type="entry name" value="PROTEIN SPT21"/>
    <property type="match status" value="1"/>
</dbReference>
<keyword evidence="4" id="KW-1185">Reference proteome</keyword>
<gene>
    <name evidence="3" type="ORF">NKR19_g4240</name>
</gene>
<dbReference type="PANTHER" id="PTHR39147:SF1">
    <property type="entry name" value="PROTEIN SPT21"/>
    <property type="match status" value="1"/>
</dbReference>
<evidence type="ECO:0000313" key="4">
    <source>
        <dbReference type="Proteomes" id="UP001174691"/>
    </source>
</evidence>
<evidence type="ECO:0000313" key="3">
    <source>
        <dbReference type="EMBL" id="KAJ9155975.1"/>
    </source>
</evidence>
<feature type="region of interest" description="Disordered" evidence="1">
    <location>
        <begin position="174"/>
        <end position="506"/>
    </location>
</feature>
<feature type="compositionally biased region" description="Polar residues" evidence="1">
    <location>
        <begin position="830"/>
        <end position="841"/>
    </location>
</feature>
<accession>A0AA38S493</accession>
<organism evidence="3 4">
    <name type="scientific">Coniochaeta hoffmannii</name>
    <dbReference type="NCBI Taxonomy" id="91930"/>
    <lineage>
        <taxon>Eukaryota</taxon>
        <taxon>Fungi</taxon>
        <taxon>Dikarya</taxon>
        <taxon>Ascomycota</taxon>
        <taxon>Pezizomycotina</taxon>
        <taxon>Sordariomycetes</taxon>
        <taxon>Sordariomycetidae</taxon>
        <taxon>Coniochaetales</taxon>
        <taxon>Coniochaetaceae</taxon>
        <taxon>Coniochaeta</taxon>
    </lineage>
</organism>
<reference evidence="3" key="1">
    <citation type="submission" date="2022-07" db="EMBL/GenBank/DDBJ databases">
        <title>Fungi with potential for degradation of polypropylene.</title>
        <authorList>
            <person name="Gostincar C."/>
        </authorList>
    </citation>
    <scope>NUCLEOTIDE SEQUENCE</scope>
    <source>
        <strain evidence="3">EXF-13287</strain>
    </source>
</reference>
<feature type="region of interest" description="Disordered" evidence="1">
    <location>
        <begin position="1"/>
        <end position="41"/>
    </location>
</feature>
<dbReference type="GO" id="GO:0000183">
    <property type="term" value="P:rDNA heterochromatin formation"/>
    <property type="evidence" value="ECO:0007669"/>
    <property type="project" value="TreeGrafter"/>
</dbReference>
<dbReference type="EMBL" id="JANBVN010000052">
    <property type="protein sequence ID" value="KAJ9155975.1"/>
    <property type="molecule type" value="Genomic_DNA"/>
</dbReference>
<feature type="compositionally biased region" description="Low complexity" evidence="1">
    <location>
        <begin position="963"/>
        <end position="977"/>
    </location>
</feature>
<feature type="region of interest" description="Disordered" evidence="1">
    <location>
        <begin position="889"/>
        <end position="1002"/>
    </location>
</feature>
<evidence type="ECO:0000256" key="1">
    <source>
        <dbReference type="SAM" id="MobiDB-lite"/>
    </source>
</evidence>
<dbReference type="AlphaFoldDB" id="A0AA38S493"/>
<evidence type="ECO:0000259" key="2">
    <source>
        <dbReference type="Pfam" id="PF25823"/>
    </source>
</evidence>
<dbReference type="Gene3D" id="3.30.50.10">
    <property type="entry name" value="Erythroid Transcription Factor GATA-1, subunit A"/>
    <property type="match status" value="1"/>
</dbReference>
<feature type="compositionally biased region" description="Polar residues" evidence="1">
    <location>
        <begin position="342"/>
        <end position="358"/>
    </location>
</feature>
<feature type="compositionally biased region" description="Low complexity" evidence="1">
    <location>
        <begin position="478"/>
        <end position="488"/>
    </location>
</feature>
<name>A0AA38S493_9PEZI</name>
<feature type="compositionally biased region" description="Polar residues" evidence="1">
    <location>
        <begin position="811"/>
        <end position="820"/>
    </location>
</feature>
<feature type="domain" description="Ams2/SPT21 N-terminal" evidence="2">
    <location>
        <begin position="36"/>
        <end position="170"/>
    </location>
</feature>
<feature type="compositionally biased region" description="Low complexity" evidence="1">
    <location>
        <begin position="529"/>
        <end position="540"/>
    </location>
</feature>
<feature type="compositionally biased region" description="Polar residues" evidence="1">
    <location>
        <begin position="203"/>
        <end position="225"/>
    </location>
</feature>
<dbReference type="InterPro" id="IPR013088">
    <property type="entry name" value="Znf_NHR/GATA"/>
</dbReference>
<dbReference type="GO" id="GO:0008270">
    <property type="term" value="F:zinc ion binding"/>
    <property type="evidence" value="ECO:0007669"/>
    <property type="project" value="InterPro"/>
</dbReference>
<feature type="compositionally biased region" description="Low complexity" evidence="1">
    <location>
        <begin position="182"/>
        <end position="198"/>
    </location>
</feature>
<feature type="compositionally biased region" description="Pro residues" evidence="1">
    <location>
        <begin position="931"/>
        <end position="940"/>
    </location>
</feature>
<feature type="compositionally biased region" description="Basic and acidic residues" evidence="1">
    <location>
        <begin position="729"/>
        <end position="742"/>
    </location>
</feature>
<feature type="region of interest" description="Disordered" evidence="1">
    <location>
        <begin position="1111"/>
        <end position="1134"/>
    </location>
</feature>
<dbReference type="Proteomes" id="UP001174691">
    <property type="component" value="Unassembled WGS sequence"/>
</dbReference>
<dbReference type="InterPro" id="IPR042403">
    <property type="entry name" value="Spt21/Ams2"/>
</dbReference>
<dbReference type="GO" id="GO:0030466">
    <property type="term" value="P:silent mating-type cassette heterochromatin formation"/>
    <property type="evidence" value="ECO:0007669"/>
    <property type="project" value="TreeGrafter"/>
</dbReference>
<sequence>MAAHSNQWAIGPAAQMAPMPEQQQQQQQRQDDGYGPQTRPMGLKVQYTFDKDGQVNCLARWPHMLHIQTIPLDDRNSIGVIDLRTCLQAVAQCSPEIINQLDYDYTVYASDYSEPDVPLVGQGMLSWGLDPNSDPQSQQLVTGRVTRNLMALFGKGNSDTLEVRLKLTAVPKMHHRAEGPGSHSQPQHQHSRSFQSQHDTAHSEWNSLIQSNPGLGQSVNVSRFPSPSIPPARMENSGPDQRYASPRPDGLSIQQMRPPSAAPAPMPTPADDSLPQLPPLPQQRSQPSQPAQLTPAPTSDVVGPEKPARPSRPSSRASRSKGPTGAEMTDADDGPQRKRAKVTTQVDYNTTAPFSSHPDSLRVAASTSGSLRNMRPVGAGGGIPAGNHLQEVPRAPTPVPNASQQQMRPQAGLSRKGSMSGFDMYQMQSNQPSLQTSMSMSMTQDARSPTDSIAQSPDQIYTPDQSPPDLGSSPPVPRTSAYPRSSPAPSSPTLPPVDSGFMSGGMEDFFEEDDLAHDLPRQDGLPDMLPKLPLQKPAPQRTNRQEAFSDTGFTQPQIFPFQEVHPGPQELLPQTSLFRPHGKAKALNREANREALNRMQAAAFEPKGPPAPVTLAPTLKKQSIKDRLETAIANGEMPPFCNNCGAIETPTWRKIWTQEHRGVPGFHEFSDKPGCVTCIDILERAPTGQPTLYRLVKKNLGGDDLRVNWKELLLCNPCGIWLAKYKGHRPPDRWDQDAERLNQPRRKRGQNGEKKSKSKRQRTKSDGQMNPTSDAFPMTDPYGPEDQQDGEDASRSRRQSTQFTECEREQSQPTQPTTLSLPGPSENRAPGSTHSRGSGTAASPIPIDEGFEGPSDLGGTRRLLFPSPRKDGVPKVLGELAINIVQTAPDFQQPKEATADKENASLVAARPTTPSPPDDDDLDQELFGTPPVRPSTPPPKSANAGPFKTPTRPTPSHRPITRSISRSIRSVKSAAKSPSQALLQLQRTPSKTPRSASGGGGAINFSLGLSLSASKRRTPRGNAVHAHFALDAAHGHFDSPFTATINQLLSEANEFTSGSPSHGLADMDLGSLPNLHSDDVMQQLAEAAAAGNCHDQQMDFPSYLPADMGLLPSSPPMLRGSSGEEDHSFSSSSMDESAVADMWAKLSAAATAAADGVADDKA</sequence>
<dbReference type="InterPro" id="IPR057725">
    <property type="entry name" value="Ams2-SPT21_N"/>
</dbReference>
<feature type="compositionally biased region" description="Polar residues" evidence="1">
    <location>
        <begin position="443"/>
        <end position="464"/>
    </location>
</feature>
<dbReference type="SUPFAM" id="SSF57716">
    <property type="entry name" value="Glucocorticoid receptor-like (DNA-binding domain)"/>
    <property type="match status" value="1"/>
</dbReference>
<feature type="region of interest" description="Disordered" evidence="1">
    <location>
        <begin position="729"/>
        <end position="873"/>
    </location>
</feature>
<proteinExistence type="predicted"/>
<feature type="compositionally biased region" description="Low complexity" evidence="1">
    <location>
        <begin position="282"/>
        <end position="293"/>
    </location>
</feature>
<dbReference type="Pfam" id="PF25823">
    <property type="entry name" value="Ams2-SPT21_N"/>
    <property type="match status" value="1"/>
</dbReference>
<feature type="region of interest" description="Disordered" evidence="1">
    <location>
        <begin position="518"/>
        <end position="541"/>
    </location>
</feature>
<dbReference type="GO" id="GO:0006357">
    <property type="term" value="P:regulation of transcription by RNA polymerase II"/>
    <property type="evidence" value="ECO:0007669"/>
    <property type="project" value="TreeGrafter"/>
</dbReference>
<feature type="compositionally biased region" description="Low complexity" evidence="1">
    <location>
        <begin position="12"/>
        <end position="28"/>
    </location>
</feature>
<protein>
    <submittedName>
        <fullName evidence="3">CENP-A multicopy suppressor protein 2</fullName>
    </submittedName>
</protein>